<proteinExistence type="predicted"/>
<protein>
    <recommendedName>
        <fullName evidence="1">GHMP kinase N-terminal domain-containing protein</fullName>
    </recommendedName>
</protein>
<feature type="non-terminal residue" evidence="2">
    <location>
        <position position="101"/>
    </location>
</feature>
<sequence length="101" mass="10750">MFGIDFPIEITTFTDIPGQTGLGSSSAFAVGLVHALHALKGQMVTKNNIAATAANIEVDILGRSMGKQDHYASAYGGINIFTFNKDDTVSIDPVLYDSKVK</sequence>
<organism evidence="2">
    <name type="scientific">marine metagenome</name>
    <dbReference type="NCBI Taxonomy" id="408172"/>
    <lineage>
        <taxon>unclassified sequences</taxon>
        <taxon>metagenomes</taxon>
        <taxon>ecological metagenomes</taxon>
    </lineage>
</organism>
<reference evidence="2" key="1">
    <citation type="submission" date="2018-05" db="EMBL/GenBank/DDBJ databases">
        <authorList>
            <person name="Lanie J.A."/>
            <person name="Ng W.-L."/>
            <person name="Kazmierczak K.M."/>
            <person name="Andrzejewski T.M."/>
            <person name="Davidsen T.M."/>
            <person name="Wayne K.J."/>
            <person name="Tettelin H."/>
            <person name="Glass J.I."/>
            <person name="Rusch D."/>
            <person name="Podicherti R."/>
            <person name="Tsui H.-C.T."/>
            <person name="Winkler M.E."/>
        </authorList>
    </citation>
    <scope>NUCLEOTIDE SEQUENCE</scope>
</reference>
<dbReference type="GO" id="GO:0005524">
    <property type="term" value="F:ATP binding"/>
    <property type="evidence" value="ECO:0007669"/>
    <property type="project" value="InterPro"/>
</dbReference>
<dbReference type="Pfam" id="PF00288">
    <property type="entry name" value="GHMP_kinases_N"/>
    <property type="match status" value="1"/>
</dbReference>
<feature type="domain" description="GHMP kinase N-terminal" evidence="1">
    <location>
        <begin position="6"/>
        <end position="77"/>
    </location>
</feature>
<accession>A0A382UTQ6</accession>
<name>A0A382UTQ6_9ZZZZ</name>
<dbReference type="InterPro" id="IPR020568">
    <property type="entry name" value="Ribosomal_Su5_D2-typ_SF"/>
</dbReference>
<dbReference type="GO" id="GO:0016301">
    <property type="term" value="F:kinase activity"/>
    <property type="evidence" value="ECO:0007669"/>
    <property type="project" value="InterPro"/>
</dbReference>
<dbReference type="AlphaFoldDB" id="A0A382UTQ6"/>
<evidence type="ECO:0000259" key="1">
    <source>
        <dbReference type="Pfam" id="PF00288"/>
    </source>
</evidence>
<evidence type="ECO:0000313" key="2">
    <source>
        <dbReference type="EMBL" id="SVD37071.1"/>
    </source>
</evidence>
<dbReference type="SUPFAM" id="SSF54211">
    <property type="entry name" value="Ribosomal protein S5 domain 2-like"/>
    <property type="match status" value="1"/>
</dbReference>
<dbReference type="Gene3D" id="3.30.230.120">
    <property type="match status" value="1"/>
</dbReference>
<dbReference type="InterPro" id="IPR006204">
    <property type="entry name" value="GHMP_kinase_N_dom"/>
</dbReference>
<gene>
    <name evidence="2" type="ORF">METZ01_LOCUS389925</name>
</gene>
<dbReference type="EMBL" id="UINC01146378">
    <property type="protein sequence ID" value="SVD37071.1"/>
    <property type="molecule type" value="Genomic_DNA"/>
</dbReference>
<dbReference type="PRINTS" id="PR00960">
    <property type="entry name" value="LMBPPROTEIN"/>
</dbReference>
<dbReference type="InterPro" id="IPR001174">
    <property type="entry name" value="HddA/FKP"/>
</dbReference>